<dbReference type="Proteomes" id="UP001367508">
    <property type="component" value="Unassembled WGS sequence"/>
</dbReference>
<sequence>MHQSLCISTLPLHSLTCKEAARPCSGSLKLGPLWISTDHQSPQLSELGSRGGEREKFDREKTYGWFDILTSFSRNVGGKDPRSNTPCMAVRAPPKIRLLYPCFFKCRNQP</sequence>
<gene>
    <name evidence="1" type="ORF">VNO77_02478</name>
</gene>
<comment type="caution">
    <text evidence="1">The sequence shown here is derived from an EMBL/GenBank/DDBJ whole genome shotgun (WGS) entry which is preliminary data.</text>
</comment>
<proteinExistence type="predicted"/>
<protein>
    <submittedName>
        <fullName evidence="1">Uncharacterized protein</fullName>
    </submittedName>
</protein>
<reference evidence="1 2" key="1">
    <citation type="submission" date="2024-01" db="EMBL/GenBank/DDBJ databases">
        <title>The genomes of 5 underutilized Papilionoideae crops provide insights into root nodulation and disease resistanc.</title>
        <authorList>
            <person name="Jiang F."/>
        </authorList>
    </citation>
    <scope>NUCLEOTIDE SEQUENCE [LARGE SCALE GENOMIC DNA]</scope>
    <source>
        <strain evidence="1">LVBAO_FW01</strain>
        <tissue evidence="1">Leaves</tissue>
    </source>
</reference>
<dbReference type="EMBL" id="JAYMYQ010000001">
    <property type="protein sequence ID" value="KAK7360482.1"/>
    <property type="molecule type" value="Genomic_DNA"/>
</dbReference>
<dbReference type="AlphaFoldDB" id="A0AAN9R5Z4"/>
<organism evidence="1 2">
    <name type="scientific">Canavalia gladiata</name>
    <name type="common">Sword bean</name>
    <name type="synonym">Dolichos gladiatus</name>
    <dbReference type="NCBI Taxonomy" id="3824"/>
    <lineage>
        <taxon>Eukaryota</taxon>
        <taxon>Viridiplantae</taxon>
        <taxon>Streptophyta</taxon>
        <taxon>Embryophyta</taxon>
        <taxon>Tracheophyta</taxon>
        <taxon>Spermatophyta</taxon>
        <taxon>Magnoliopsida</taxon>
        <taxon>eudicotyledons</taxon>
        <taxon>Gunneridae</taxon>
        <taxon>Pentapetalae</taxon>
        <taxon>rosids</taxon>
        <taxon>fabids</taxon>
        <taxon>Fabales</taxon>
        <taxon>Fabaceae</taxon>
        <taxon>Papilionoideae</taxon>
        <taxon>50 kb inversion clade</taxon>
        <taxon>NPAAA clade</taxon>
        <taxon>indigoferoid/millettioid clade</taxon>
        <taxon>Phaseoleae</taxon>
        <taxon>Canavalia</taxon>
    </lineage>
</organism>
<evidence type="ECO:0000313" key="2">
    <source>
        <dbReference type="Proteomes" id="UP001367508"/>
    </source>
</evidence>
<keyword evidence="2" id="KW-1185">Reference proteome</keyword>
<accession>A0AAN9R5Z4</accession>
<evidence type="ECO:0000313" key="1">
    <source>
        <dbReference type="EMBL" id="KAK7360482.1"/>
    </source>
</evidence>
<name>A0AAN9R5Z4_CANGL</name>